<reference evidence="1 2" key="1">
    <citation type="submission" date="2017-09" db="EMBL/GenBank/DDBJ databases">
        <title>Depth-based differentiation of microbial function through sediment-hosted aquifers and enrichment of novel symbionts in the deep terrestrial subsurface.</title>
        <authorList>
            <person name="Probst A.J."/>
            <person name="Ladd B."/>
            <person name="Jarett J.K."/>
            <person name="Geller-Mcgrath D.E."/>
            <person name="Sieber C.M."/>
            <person name="Emerson J.B."/>
            <person name="Anantharaman K."/>
            <person name="Thomas B.C."/>
            <person name="Malmstrom R."/>
            <person name="Stieglmeier M."/>
            <person name="Klingl A."/>
            <person name="Woyke T."/>
            <person name="Ryan C.M."/>
            <person name="Banfield J.F."/>
        </authorList>
    </citation>
    <scope>NUCLEOTIDE SEQUENCE [LARGE SCALE GENOMIC DNA]</scope>
    <source>
        <strain evidence="1">CG_4_10_14_0_8_um_filter_42_10</strain>
    </source>
</reference>
<proteinExistence type="predicted"/>
<evidence type="ECO:0000313" key="2">
    <source>
        <dbReference type="Proteomes" id="UP000230779"/>
    </source>
</evidence>
<accession>A0A2M7RJL1</accession>
<organism evidence="1 2">
    <name type="scientific">Candidatus Kerfeldbacteria bacterium CG_4_10_14_0_8_um_filter_42_10</name>
    <dbReference type="NCBI Taxonomy" id="2014248"/>
    <lineage>
        <taxon>Bacteria</taxon>
        <taxon>Candidatus Kerfeldiibacteriota</taxon>
    </lineage>
</organism>
<protein>
    <submittedName>
        <fullName evidence="1">Uncharacterized protein</fullName>
    </submittedName>
</protein>
<evidence type="ECO:0000313" key="1">
    <source>
        <dbReference type="EMBL" id="PIY96566.1"/>
    </source>
</evidence>
<dbReference type="EMBL" id="PFMD01000043">
    <property type="protein sequence ID" value="PIY96566.1"/>
    <property type="molecule type" value="Genomic_DNA"/>
</dbReference>
<dbReference type="AlphaFoldDB" id="A0A2M7RJL1"/>
<sequence>MDQRRWQKFSLPEQLANIGSEVNRFFHWKMSGDAENQNKALERALDLIDLTLKTPLYGTSLKELCRLREIIKDLFIGKKEYSFSPRSIQDYFLMFAVAARKNR</sequence>
<dbReference type="Proteomes" id="UP000230779">
    <property type="component" value="Unassembled WGS sequence"/>
</dbReference>
<comment type="caution">
    <text evidence="1">The sequence shown here is derived from an EMBL/GenBank/DDBJ whole genome shotgun (WGS) entry which is preliminary data.</text>
</comment>
<gene>
    <name evidence="1" type="ORF">COY66_03900</name>
</gene>
<name>A0A2M7RJL1_9BACT</name>